<dbReference type="PANTHER" id="PTHR46579">
    <property type="entry name" value="F5/8 TYPE C DOMAIN-CONTAINING PROTEIN-RELATED"/>
    <property type="match status" value="1"/>
</dbReference>
<keyword evidence="5" id="KW-1185">Reference proteome</keyword>
<dbReference type="PROSITE" id="PS00028">
    <property type="entry name" value="ZINC_FINGER_C2H2_1"/>
    <property type="match status" value="2"/>
</dbReference>
<evidence type="ECO:0000259" key="3">
    <source>
        <dbReference type="PROSITE" id="PS50157"/>
    </source>
</evidence>
<dbReference type="Proteomes" id="UP000005408">
    <property type="component" value="Unassembled WGS sequence"/>
</dbReference>
<evidence type="ECO:0000313" key="5">
    <source>
        <dbReference type="Proteomes" id="UP000005408"/>
    </source>
</evidence>
<name>A0A8W8LLT0_MAGGI</name>
<dbReference type="Pfam" id="PF02992">
    <property type="entry name" value="Transposase_21"/>
    <property type="match status" value="1"/>
</dbReference>
<sequence length="966" mass="110955">MAANEKLKWCQKGKNDFECLICNRKLSSKQRVFLHLKAVHRLSSESNDTIKEYRKQDCWKKSDDGKYECSVCKKKLASKQRVLMHLHGVHRMTPVRREKKKYKHDKTESVPRSTAYRWERKKSGECANTSAKRTLFRDPSSTTGNEDLSVDPVELPGNDSGSRLDDSKTEKFVVAQEKTTDLSFSELLPVLCSDTSKTTCGTEEKMLLDDFSSSDSDTDSDHDTASKSDADDLECHLDMPEKEYQALSLLSCFLRNQFSASASKDIVETLREIFPKLKEINTLNWDEMLSHIDNTSLKEIHYCELCTKVFPVENENVFHCQSTDCEGLRYKGPLRNQNKTSRQPRQSFVFADVGKQLTDLLQTPGIWEDIQATKKSAFERLNSGSSILTDIVDGQEYRKLMKDGFLKESENLTAIFNTDGVNLYSSSKIELWPIFLAINELSPPKRFSRENILLAAMWQGKGKPPFHEYFREFSSHLNALYTNGVEVFIDDDSFHVKLKIICGIMDLPAKAELLNMSYFNGPFPCITCEEEGKTVKQGKGTARCLPYRSPDDRSMERRHEVVIENMRSGSPKSRSKGFKGKSGISYLKDFDLVSGIVPDYMHGVCLGVTKTLMCKWFSSKGKTNEFFIGNHIEEISRRMQQFKPPHSIERLPRNLEKNYQHFKATELQTWLLYYAYPCLQDFLKDEYLENFLCLSEGIHILLGNAISEESLTKAKGLLQQFYASFARLYGEGSSGLNIHNTGSHLCDFVKLWGPIWCWSCFPFEDINAMLLNSVHGTGVVLKQAMKYRQAQLCIRRKGLQLKKCNGWKVNYMASNCAVAGAMQVLQQHELEDSVKANLINLLQENFLDKLKKLNRVVVNEKRFYSEQYTRMQKRICTVVLFRNNEIGKIKYFVFCNYTDSVYAVLQKLERIPEGQENHYIPVTFSQEIVVSNVENLIEVLVYLDLQDVNRKYVIKMPNGYGHAIFK</sequence>
<dbReference type="PROSITE" id="PS50157">
    <property type="entry name" value="ZINC_FINGER_C2H2_2"/>
    <property type="match status" value="2"/>
</dbReference>
<evidence type="ECO:0000256" key="2">
    <source>
        <dbReference type="SAM" id="MobiDB-lite"/>
    </source>
</evidence>
<reference evidence="4" key="1">
    <citation type="submission" date="2022-08" db="UniProtKB">
        <authorList>
            <consortium name="EnsemblMetazoa"/>
        </authorList>
    </citation>
    <scope>IDENTIFICATION</scope>
    <source>
        <strain evidence="4">05x7-T-G4-1.051#20</strain>
    </source>
</reference>
<feature type="compositionally biased region" description="Basic and acidic residues" evidence="2">
    <location>
        <begin position="219"/>
        <end position="229"/>
    </location>
</feature>
<dbReference type="EnsemblMetazoa" id="G28918.2">
    <property type="protein sequence ID" value="G28918.2:cds"/>
    <property type="gene ID" value="G28918"/>
</dbReference>
<keyword evidence="1" id="KW-0479">Metal-binding</keyword>
<dbReference type="SMART" id="SM00355">
    <property type="entry name" value="ZnF_C2H2"/>
    <property type="match status" value="2"/>
</dbReference>
<feature type="domain" description="C2H2-type" evidence="3">
    <location>
        <begin position="67"/>
        <end position="90"/>
    </location>
</feature>
<organism evidence="4 5">
    <name type="scientific">Magallana gigas</name>
    <name type="common">Pacific oyster</name>
    <name type="synonym">Crassostrea gigas</name>
    <dbReference type="NCBI Taxonomy" id="29159"/>
    <lineage>
        <taxon>Eukaryota</taxon>
        <taxon>Metazoa</taxon>
        <taxon>Spiralia</taxon>
        <taxon>Lophotrochozoa</taxon>
        <taxon>Mollusca</taxon>
        <taxon>Bivalvia</taxon>
        <taxon>Autobranchia</taxon>
        <taxon>Pteriomorphia</taxon>
        <taxon>Ostreida</taxon>
        <taxon>Ostreoidea</taxon>
        <taxon>Ostreidae</taxon>
        <taxon>Magallana</taxon>
    </lineage>
</organism>
<dbReference type="PANTHER" id="PTHR46579:SF1">
    <property type="entry name" value="F5_8 TYPE C DOMAIN-CONTAINING PROTEIN"/>
    <property type="match status" value="1"/>
</dbReference>
<keyword evidence="1" id="KW-0863">Zinc-finger</keyword>
<dbReference type="AlphaFoldDB" id="A0A8W8LLT0"/>
<evidence type="ECO:0000256" key="1">
    <source>
        <dbReference type="PROSITE-ProRule" id="PRU00042"/>
    </source>
</evidence>
<dbReference type="GO" id="GO:0008270">
    <property type="term" value="F:zinc ion binding"/>
    <property type="evidence" value="ECO:0007669"/>
    <property type="project" value="UniProtKB-KW"/>
</dbReference>
<feature type="compositionally biased region" description="Basic residues" evidence="2">
    <location>
        <begin position="95"/>
        <end position="104"/>
    </location>
</feature>
<dbReference type="InterPro" id="IPR004242">
    <property type="entry name" value="Transposase_21"/>
</dbReference>
<keyword evidence="1" id="KW-0862">Zinc</keyword>
<feature type="region of interest" description="Disordered" evidence="2">
    <location>
        <begin position="129"/>
        <end position="168"/>
    </location>
</feature>
<dbReference type="InterPro" id="IPR013087">
    <property type="entry name" value="Znf_C2H2_type"/>
</dbReference>
<feature type="domain" description="C2H2-type" evidence="3">
    <location>
        <begin position="17"/>
        <end position="45"/>
    </location>
</feature>
<protein>
    <recommendedName>
        <fullName evidence="3">C2H2-type domain-containing protein</fullName>
    </recommendedName>
</protein>
<proteinExistence type="predicted"/>
<feature type="region of interest" description="Disordered" evidence="2">
    <location>
        <begin position="210"/>
        <end position="229"/>
    </location>
</feature>
<accession>A0A8W8LLT0</accession>
<feature type="region of interest" description="Disordered" evidence="2">
    <location>
        <begin position="95"/>
        <end position="114"/>
    </location>
</feature>
<evidence type="ECO:0000313" key="4">
    <source>
        <dbReference type="EnsemblMetazoa" id="G28918.2:cds"/>
    </source>
</evidence>